<sequence>MLKVTVIAANNTAALAFWQREGFVELHRKPTEGFTADAIVMEWRHNES</sequence>
<dbReference type="Proteomes" id="UP001596473">
    <property type="component" value="Unassembled WGS sequence"/>
</dbReference>
<name>A0ABW2QUS4_9NEIS</name>
<dbReference type="InterPro" id="IPR016181">
    <property type="entry name" value="Acyl_CoA_acyltransferase"/>
</dbReference>
<protein>
    <recommendedName>
        <fullName evidence="3">Acetyltransferase</fullName>
    </recommendedName>
</protein>
<evidence type="ECO:0000313" key="1">
    <source>
        <dbReference type="EMBL" id="MFC7419471.1"/>
    </source>
</evidence>
<reference evidence="2" key="1">
    <citation type="journal article" date="2019" name="Int. J. Syst. Evol. Microbiol.">
        <title>The Global Catalogue of Microorganisms (GCM) 10K type strain sequencing project: providing services to taxonomists for standard genome sequencing and annotation.</title>
        <authorList>
            <consortium name="The Broad Institute Genomics Platform"/>
            <consortium name="The Broad Institute Genome Sequencing Center for Infectious Disease"/>
            <person name="Wu L."/>
            <person name="Ma J."/>
        </authorList>
    </citation>
    <scope>NUCLEOTIDE SEQUENCE [LARGE SCALE GENOMIC DNA]</scope>
    <source>
        <strain evidence="2">CCUG 62945</strain>
    </source>
</reference>
<dbReference type="EMBL" id="JBHTBQ010000010">
    <property type="protein sequence ID" value="MFC7419471.1"/>
    <property type="molecule type" value="Genomic_DNA"/>
</dbReference>
<evidence type="ECO:0000313" key="2">
    <source>
        <dbReference type="Proteomes" id="UP001596473"/>
    </source>
</evidence>
<dbReference type="SUPFAM" id="SSF55729">
    <property type="entry name" value="Acyl-CoA N-acyltransferases (Nat)"/>
    <property type="match status" value="1"/>
</dbReference>
<gene>
    <name evidence="1" type="ORF">ACFQNF_06220</name>
</gene>
<evidence type="ECO:0008006" key="3">
    <source>
        <dbReference type="Google" id="ProtNLM"/>
    </source>
</evidence>
<proteinExistence type="predicted"/>
<dbReference type="RefSeq" id="WP_380186964.1">
    <property type="nucleotide sequence ID" value="NZ_JBHTBQ010000010.1"/>
</dbReference>
<keyword evidence="2" id="KW-1185">Reference proteome</keyword>
<accession>A0ABW2QUS4</accession>
<comment type="caution">
    <text evidence="1">The sequence shown here is derived from an EMBL/GenBank/DDBJ whole genome shotgun (WGS) entry which is preliminary data.</text>
</comment>
<organism evidence="1 2">
    <name type="scientific">Iodobacter arcticus</name>
    <dbReference type="NCBI Taxonomy" id="590593"/>
    <lineage>
        <taxon>Bacteria</taxon>
        <taxon>Pseudomonadati</taxon>
        <taxon>Pseudomonadota</taxon>
        <taxon>Betaproteobacteria</taxon>
        <taxon>Neisseriales</taxon>
        <taxon>Chitinibacteraceae</taxon>
        <taxon>Iodobacter</taxon>
    </lineage>
</organism>